<evidence type="ECO:0000259" key="9">
    <source>
        <dbReference type="PROSITE" id="PS50928"/>
    </source>
</evidence>
<protein>
    <submittedName>
        <fullName evidence="10">ABC transporter permease</fullName>
    </submittedName>
</protein>
<keyword evidence="11" id="KW-1185">Reference proteome</keyword>
<dbReference type="Pfam" id="PF00528">
    <property type="entry name" value="BPD_transp_1"/>
    <property type="match status" value="1"/>
</dbReference>
<comment type="similarity">
    <text evidence="8">Belongs to the binding-protein-dependent transport system permease family.</text>
</comment>
<reference evidence="10 11" key="1">
    <citation type="submission" date="2018-05" db="EMBL/GenBank/DDBJ databases">
        <title>Acuticoccus sediminis sp. nov., isolated from deep-sea sediment of Indian Ocean.</title>
        <authorList>
            <person name="Liu X."/>
            <person name="Lai Q."/>
            <person name="Du Y."/>
            <person name="Sun F."/>
            <person name="Zhang X."/>
            <person name="Wang S."/>
            <person name="Shao Z."/>
        </authorList>
    </citation>
    <scope>NUCLEOTIDE SEQUENCE [LARGE SCALE GENOMIC DNA]</scope>
    <source>
        <strain evidence="10 11">PTG4-2</strain>
    </source>
</reference>
<keyword evidence="2 8" id="KW-0813">Transport</keyword>
<sequence>MWAYLFGVVLVLMTPTFYNYYISLNEYGFGAAQYELTFGWYGAVFSDSLLTTAFAWTFMLAVINLVITVPMGLIAAKQFKRRPQQAWLVALMLLPLFVPGDIFASALLVFFKTLNGGFAELAKLTGFTFMKGWFKLGVTTAVIGLVVYTLPYIFIVILITLGRYHSEQTEAARACGASAWRAFWDVEFPQVKAGVFASCAFVMILTFNEYTRTAILKGGFDTFTTVLVSQMLNTGMSEQSYAMGGIVSSIAIAVIGAVLIVTMLRSGQMERRRRGEEALAPA</sequence>
<dbReference type="GO" id="GO:0055085">
    <property type="term" value="P:transmembrane transport"/>
    <property type="evidence" value="ECO:0007669"/>
    <property type="project" value="InterPro"/>
</dbReference>
<comment type="caution">
    <text evidence="10">The sequence shown here is derived from an EMBL/GenBank/DDBJ whole genome shotgun (WGS) entry which is preliminary data.</text>
</comment>
<dbReference type="EMBL" id="QHHQ01000001">
    <property type="protein sequence ID" value="RAI04570.1"/>
    <property type="molecule type" value="Genomic_DNA"/>
</dbReference>
<keyword evidence="4" id="KW-0997">Cell inner membrane</keyword>
<evidence type="ECO:0000256" key="8">
    <source>
        <dbReference type="RuleBase" id="RU363032"/>
    </source>
</evidence>
<evidence type="ECO:0000256" key="4">
    <source>
        <dbReference type="ARBA" id="ARBA00022519"/>
    </source>
</evidence>
<proteinExistence type="inferred from homology"/>
<dbReference type="InterPro" id="IPR000515">
    <property type="entry name" value="MetI-like"/>
</dbReference>
<feature type="transmembrane region" description="Helical" evidence="8">
    <location>
        <begin position="191"/>
        <end position="208"/>
    </location>
</feature>
<dbReference type="PROSITE" id="PS50928">
    <property type="entry name" value="ABC_TM1"/>
    <property type="match status" value="1"/>
</dbReference>
<keyword evidence="5 8" id="KW-0812">Transmembrane</keyword>
<name>A0A8B2P0Q6_9HYPH</name>
<dbReference type="Proteomes" id="UP000249590">
    <property type="component" value="Unassembled WGS sequence"/>
</dbReference>
<keyword evidence="7 8" id="KW-0472">Membrane</keyword>
<comment type="subcellular location">
    <subcellularLocation>
        <location evidence="1">Cell inner membrane</location>
        <topology evidence="1">Multi-pass membrane protein</topology>
    </subcellularLocation>
    <subcellularLocation>
        <location evidence="8">Cell membrane</location>
        <topology evidence="8">Multi-pass membrane protein</topology>
    </subcellularLocation>
</comment>
<feature type="transmembrane region" description="Helical" evidence="8">
    <location>
        <begin position="133"/>
        <end position="159"/>
    </location>
</feature>
<dbReference type="AlphaFoldDB" id="A0A8B2P0Q6"/>
<evidence type="ECO:0000256" key="7">
    <source>
        <dbReference type="ARBA" id="ARBA00023136"/>
    </source>
</evidence>
<evidence type="ECO:0000256" key="6">
    <source>
        <dbReference type="ARBA" id="ARBA00022989"/>
    </source>
</evidence>
<evidence type="ECO:0000256" key="1">
    <source>
        <dbReference type="ARBA" id="ARBA00004429"/>
    </source>
</evidence>
<evidence type="ECO:0000256" key="3">
    <source>
        <dbReference type="ARBA" id="ARBA00022475"/>
    </source>
</evidence>
<gene>
    <name evidence="10" type="ORF">DLJ53_07425</name>
</gene>
<evidence type="ECO:0000256" key="5">
    <source>
        <dbReference type="ARBA" id="ARBA00022692"/>
    </source>
</evidence>
<evidence type="ECO:0000313" key="10">
    <source>
        <dbReference type="EMBL" id="RAI04570.1"/>
    </source>
</evidence>
<feature type="transmembrane region" description="Helical" evidence="8">
    <location>
        <begin position="53"/>
        <end position="75"/>
    </location>
</feature>
<feature type="domain" description="ABC transmembrane type-1" evidence="9">
    <location>
        <begin position="50"/>
        <end position="265"/>
    </location>
</feature>
<keyword evidence="3" id="KW-1003">Cell membrane</keyword>
<keyword evidence="6 8" id="KW-1133">Transmembrane helix</keyword>
<dbReference type="SUPFAM" id="SSF161098">
    <property type="entry name" value="MetI-like"/>
    <property type="match status" value="1"/>
</dbReference>
<accession>A0A8B2P0Q6</accession>
<evidence type="ECO:0000256" key="2">
    <source>
        <dbReference type="ARBA" id="ARBA00022448"/>
    </source>
</evidence>
<dbReference type="OrthoDB" id="9805108at2"/>
<dbReference type="PANTHER" id="PTHR43357:SF4">
    <property type="entry name" value="INNER MEMBRANE ABC TRANSPORTER PERMEASE PROTEIN YDCV"/>
    <property type="match status" value="1"/>
</dbReference>
<dbReference type="GO" id="GO:0005886">
    <property type="term" value="C:plasma membrane"/>
    <property type="evidence" value="ECO:0007669"/>
    <property type="project" value="UniProtKB-SubCell"/>
</dbReference>
<dbReference type="PANTHER" id="PTHR43357">
    <property type="entry name" value="INNER MEMBRANE ABC TRANSPORTER PERMEASE PROTEIN YDCV"/>
    <property type="match status" value="1"/>
</dbReference>
<dbReference type="InterPro" id="IPR035906">
    <property type="entry name" value="MetI-like_sf"/>
</dbReference>
<organism evidence="10 11">
    <name type="scientific">Acuticoccus sediminis</name>
    <dbReference type="NCBI Taxonomy" id="2184697"/>
    <lineage>
        <taxon>Bacteria</taxon>
        <taxon>Pseudomonadati</taxon>
        <taxon>Pseudomonadota</taxon>
        <taxon>Alphaproteobacteria</taxon>
        <taxon>Hyphomicrobiales</taxon>
        <taxon>Amorphaceae</taxon>
        <taxon>Acuticoccus</taxon>
    </lineage>
</organism>
<evidence type="ECO:0000313" key="11">
    <source>
        <dbReference type="Proteomes" id="UP000249590"/>
    </source>
</evidence>
<feature type="transmembrane region" description="Helical" evidence="8">
    <location>
        <begin position="87"/>
        <end position="111"/>
    </location>
</feature>
<feature type="transmembrane region" description="Helical" evidence="8">
    <location>
        <begin position="241"/>
        <end position="264"/>
    </location>
</feature>
<dbReference type="Gene3D" id="1.10.3720.10">
    <property type="entry name" value="MetI-like"/>
    <property type="match status" value="1"/>
</dbReference>
<dbReference type="CDD" id="cd06261">
    <property type="entry name" value="TM_PBP2"/>
    <property type="match status" value="1"/>
</dbReference>